<feature type="region of interest" description="Disordered" evidence="1">
    <location>
        <begin position="244"/>
        <end position="306"/>
    </location>
</feature>
<feature type="compositionally biased region" description="Basic and acidic residues" evidence="1">
    <location>
        <begin position="255"/>
        <end position="266"/>
    </location>
</feature>
<feature type="compositionally biased region" description="Low complexity" evidence="1">
    <location>
        <begin position="469"/>
        <end position="486"/>
    </location>
</feature>
<feature type="region of interest" description="Disordered" evidence="1">
    <location>
        <begin position="411"/>
        <end position="496"/>
    </location>
</feature>
<dbReference type="EMBL" id="CDMZ01001914">
    <property type="protein sequence ID" value="CEM39241.1"/>
    <property type="molecule type" value="Genomic_DNA"/>
</dbReference>
<name>A0A0G4H6B0_9ALVE</name>
<evidence type="ECO:0000256" key="1">
    <source>
        <dbReference type="SAM" id="MobiDB-lite"/>
    </source>
</evidence>
<dbReference type="AlphaFoldDB" id="A0A0G4H6B0"/>
<proteinExistence type="predicted"/>
<feature type="compositionally biased region" description="Basic and acidic residues" evidence="1">
    <location>
        <begin position="487"/>
        <end position="496"/>
    </location>
</feature>
<organism evidence="2">
    <name type="scientific">Chromera velia CCMP2878</name>
    <dbReference type="NCBI Taxonomy" id="1169474"/>
    <lineage>
        <taxon>Eukaryota</taxon>
        <taxon>Sar</taxon>
        <taxon>Alveolata</taxon>
        <taxon>Colpodellida</taxon>
        <taxon>Chromeraceae</taxon>
        <taxon>Chromera</taxon>
    </lineage>
</organism>
<accession>A0A0G4H6B0</accession>
<protein>
    <submittedName>
        <fullName evidence="2">Uncharacterized protein</fullName>
    </submittedName>
</protein>
<dbReference type="PhylomeDB" id="A0A0G4H6B0"/>
<sequence>MSLYTPELSSSHRRAVFAARFLKPPGFFKRHRLREKPRLLTGPFENPVRRFVRLREKARIFCDIPPPRRIPIPKPSVPKLAQRVEGVPRVSPEVLERRLAFLLSHKAAEQQLCEPMKPRCSPGLVERLVWMRQLTEVRRIYRAQYLQKLEEVMEEEQHRQVEELRSDREQKRMRREAYRQRLFEDRKRRAILRDRLRVDKKLSEVIARTSVAKVKRRRVKFLQKLSGKAKFMSTEESEQNVLYGAVNPTAGGQEGADRGEVREGGRKSSQTDGELFDRNVSVPDILRQLGKGDPPERSSSKRPKRVRNVMRELVEESFELLGEDEPQFEEAPPPGGSLTSRQRAHLAYHSFSEDENLRLIEEKIDMLKGKMDTDNTLRANQNILHGQLLEQLEAARVAFLEKRERVMRLRRTAASRASTTTEVHPDELDDAPGSVPTQWAPGTAALSEKPDTQGDPSHFSHSDSPTLDLSGKSGLKSGLSSQSKTSSNEKTDRKKP</sequence>
<reference evidence="2" key="1">
    <citation type="submission" date="2014-11" db="EMBL/GenBank/DDBJ databases">
        <authorList>
            <person name="Otto D Thomas"/>
            <person name="Naeem Raeece"/>
        </authorList>
    </citation>
    <scope>NUCLEOTIDE SEQUENCE</scope>
</reference>
<dbReference type="VEuPathDB" id="CryptoDB:Cvel_24815"/>
<gene>
    <name evidence="2" type="ORF">Cvel_24815</name>
</gene>
<evidence type="ECO:0000313" key="2">
    <source>
        <dbReference type="EMBL" id="CEM39241.1"/>
    </source>
</evidence>